<dbReference type="KEGG" id="vck:PG915_17155"/>
<dbReference type="GO" id="GO:0018741">
    <property type="term" value="F:linear primary-alkylsulfatase activity"/>
    <property type="evidence" value="ECO:0007669"/>
    <property type="project" value="InterPro"/>
</dbReference>
<dbReference type="PANTHER" id="PTHR43223">
    <property type="entry name" value="ALKYL/ARYL-SULFATASE"/>
    <property type="match status" value="1"/>
</dbReference>
<dbReference type="InterPro" id="IPR052195">
    <property type="entry name" value="Bact_Alkyl/Aryl-Sulfatase"/>
</dbReference>
<organism evidence="4">
    <name type="scientific">Vibrio chaetopteri</name>
    <dbReference type="NCBI Taxonomy" id="3016528"/>
    <lineage>
        <taxon>Bacteria</taxon>
        <taxon>Pseudomonadati</taxon>
        <taxon>Pseudomonadota</taxon>
        <taxon>Gammaproteobacteria</taxon>
        <taxon>Vibrionales</taxon>
        <taxon>Vibrionaceae</taxon>
        <taxon>Vibrio</taxon>
    </lineage>
</organism>
<gene>
    <name evidence="4" type="ORF">PG915_17155</name>
</gene>
<dbReference type="InterPro" id="IPR038536">
    <property type="entry name" value="Alkyl/aryl-sulf_dimr_sf"/>
</dbReference>
<dbReference type="InterPro" id="IPR036866">
    <property type="entry name" value="RibonucZ/Hydroxyglut_hydro"/>
</dbReference>
<feature type="signal peptide" evidence="1">
    <location>
        <begin position="1"/>
        <end position="27"/>
    </location>
</feature>
<sequence>MNINSKSLTKYFIVGVSLIAPIGVVHAANFTQPQAVYSGAEITLSQYPNGAIVNASLLDSVAKTQPSEAYIKEVTPGVWAIVGYHFGYKAVIEGPNELILFDTGDDVEEALEVIELVRNNISDKPIKTVIYSHSHYAFGTEVIKAKYGDDLKVIGHPDLNKNITQSSGLGAAIPELAPSLYARTLEQFSALLPELGPDGQAPSPLGRTKGFVPVNTPVEHGQTMVIDDIEMVFFTDFDSDSNDQVIVYLPESQTVLNNHLWPTFPNFYTLRGSVYRDPTEWAAGIQFIRSLEPEHLINTHTMHISGKEEIQTALNGYYDAIMYLYDQTLRGILLGKTPEELRYWVQLPKDLAELPHNQMSYGEFSYYPKYIYQYAMGWFGRDAENLNRVAPDVQAGKIVEGFGGVDAVKLELREVLANQEFAWAAELGGYLVKVVPNDTEANQLLADALRQMGYRTEATIPRSWYLTRALQLEDKLQIPQIAFTGVESVIDSPADTYVNQYRVRLDPRVSYGEDQMIAITFNDSDAPTMGLHVRSGVAEFVSDINQYARAPDTNLALTKRAWGDVVV</sequence>
<dbReference type="EMBL" id="CP115921">
    <property type="protein sequence ID" value="XCD18501.1"/>
    <property type="molecule type" value="Genomic_DNA"/>
</dbReference>
<dbReference type="GO" id="GO:0018909">
    <property type="term" value="P:dodecyl sulfate metabolic process"/>
    <property type="evidence" value="ECO:0007669"/>
    <property type="project" value="InterPro"/>
</dbReference>
<keyword evidence="1" id="KW-0732">Signal</keyword>
<dbReference type="GO" id="GO:0046983">
    <property type="term" value="F:protein dimerization activity"/>
    <property type="evidence" value="ECO:0007669"/>
    <property type="project" value="InterPro"/>
</dbReference>
<proteinExistence type="predicted"/>
<protein>
    <submittedName>
        <fullName evidence="4">Alkyl/aryl-sulfatase</fullName>
    </submittedName>
</protein>
<evidence type="ECO:0000259" key="2">
    <source>
        <dbReference type="Pfam" id="PF00753"/>
    </source>
</evidence>
<dbReference type="AlphaFoldDB" id="A0AAU8BRF2"/>
<dbReference type="Gene3D" id="3.60.15.30">
    <property type="entry name" value="Metallo-beta-lactamase domain"/>
    <property type="match status" value="1"/>
</dbReference>
<feature type="chain" id="PRO_5043627636" evidence="1">
    <location>
        <begin position="28"/>
        <end position="567"/>
    </location>
</feature>
<dbReference type="RefSeq" id="WP_353499644.1">
    <property type="nucleotide sequence ID" value="NZ_CP115921.1"/>
</dbReference>
<evidence type="ECO:0000259" key="3">
    <source>
        <dbReference type="Pfam" id="PF14863"/>
    </source>
</evidence>
<name>A0AAU8BRF2_9VIBR</name>
<evidence type="ECO:0000313" key="4">
    <source>
        <dbReference type="EMBL" id="XCD18501.1"/>
    </source>
</evidence>
<dbReference type="PANTHER" id="PTHR43223:SF2">
    <property type="entry name" value="METALLO-BETA-LACTAMASE DOMAIN-CONTAINING PROTEIN"/>
    <property type="match status" value="1"/>
</dbReference>
<dbReference type="Pfam" id="PF14863">
    <property type="entry name" value="Alkyl_sulf_dimr"/>
    <property type="match status" value="1"/>
</dbReference>
<dbReference type="InterPro" id="IPR044097">
    <property type="entry name" value="Bds1/SdsA1_MBL-fold"/>
</dbReference>
<dbReference type="InterPro" id="IPR029228">
    <property type="entry name" value="Alkyl_sulf_dimr"/>
</dbReference>
<dbReference type="SUPFAM" id="SSF56281">
    <property type="entry name" value="Metallo-hydrolase/oxidoreductase"/>
    <property type="match status" value="1"/>
</dbReference>
<dbReference type="InterPro" id="IPR001279">
    <property type="entry name" value="Metallo-B-lactamas"/>
</dbReference>
<dbReference type="CDD" id="cd07710">
    <property type="entry name" value="arylsulfatase_Sdsa1-like_MBL-fold"/>
    <property type="match status" value="1"/>
</dbReference>
<dbReference type="Gene3D" id="1.25.40.880">
    <property type="entry name" value="Alkyl sulfatase, dimerisation domain"/>
    <property type="match status" value="1"/>
</dbReference>
<feature type="domain" description="Alkyl sulfatase dimerisation" evidence="3">
    <location>
        <begin position="337"/>
        <end position="474"/>
    </location>
</feature>
<reference evidence="4" key="1">
    <citation type="submission" date="2023-01" db="EMBL/GenBank/DDBJ databases">
        <title>Vibrio sp. CB1-14 genome sequencing.</title>
        <authorList>
            <person name="Otstavnykh N."/>
            <person name="Isaeva M."/>
            <person name="Meleshko D."/>
        </authorList>
    </citation>
    <scope>NUCLEOTIDE SEQUENCE</scope>
    <source>
        <strain evidence="4">CB1-14</strain>
    </source>
</reference>
<feature type="domain" description="Metallo-beta-lactamase" evidence="2">
    <location>
        <begin position="91"/>
        <end position="136"/>
    </location>
</feature>
<accession>A0AAU8BRF2</accession>
<dbReference type="Pfam" id="PF00753">
    <property type="entry name" value="Lactamase_B"/>
    <property type="match status" value="1"/>
</dbReference>
<evidence type="ECO:0000256" key="1">
    <source>
        <dbReference type="SAM" id="SignalP"/>
    </source>
</evidence>